<keyword evidence="6 7" id="KW-0269">Exonuclease</keyword>
<evidence type="ECO:0000259" key="10">
    <source>
        <dbReference type="Pfam" id="PF12320"/>
    </source>
</evidence>
<evidence type="ECO:0000256" key="4">
    <source>
        <dbReference type="ARBA" id="ARBA00022722"/>
    </source>
</evidence>
<protein>
    <recommendedName>
        <fullName evidence="3 7">Nuclease SbcCD subunit D</fullName>
    </recommendedName>
</protein>
<dbReference type="PANTHER" id="PTHR30337:SF0">
    <property type="entry name" value="NUCLEASE SBCCD SUBUNIT D"/>
    <property type="match status" value="1"/>
</dbReference>
<dbReference type="Gene3D" id="3.30.160.720">
    <property type="match status" value="1"/>
</dbReference>
<evidence type="ECO:0000256" key="3">
    <source>
        <dbReference type="ARBA" id="ARBA00013365"/>
    </source>
</evidence>
<dbReference type="NCBIfam" id="TIGR00619">
    <property type="entry name" value="sbcd"/>
    <property type="match status" value="1"/>
</dbReference>
<dbReference type="GO" id="GO:0004519">
    <property type="term" value="F:endonuclease activity"/>
    <property type="evidence" value="ECO:0007669"/>
    <property type="project" value="UniProtKB-KW"/>
</dbReference>
<dbReference type="Pfam" id="PF12320">
    <property type="entry name" value="SbcD_C"/>
    <property type="match status" value="1"/>
</dbReference>
<keyword evidence="12" id="KW-1185">Reference proteome</keyword>
<dbReference type="AlphaFoldDB" id="A0A222G677"/>
<keyword evidence="7" id="KW-0235">DNA replication</keyword>
<dbReference type="SUPFAM" id="SSF56300">
    <property type="entry name" value="Metallo-dependent phosphatases"/>
    <property type="match status" value="1"/>
</dbReference>
<dbReference type="InterPro" id="IPR041796">
    <property type="entry name" value="Mre11_N"/>
</dbReference>
<dbReference type="CDD" id="cd00840">
    <property type="entry name" value="MPP_Mre11_N"/>
    <property type="match status" value="1"/>
</dbReference>
<evidence type="ECO:0000256" key="7">
    <source>
        <dbReference type="RuleBase" id="RU363069"/>
    </source>
</evidence>
<dbReference type="InterPro" id="IPR004593">
    <property type="entry name" value="SbcD"/>
</dbReference>
<feature type="domain" description="Nuclease SbcCD subunit D C-terminal" evidence="10">
    <location>
        <begin position="331"/>
        <end position="416"/>
    </location>
</feature>
<dbReference type="PANTHER" id="PTHR30337">
    <property type="entry name" value="COMPONENT OF ATP-DEPENDENT DSDNA EXONUCLEASE"/>
    <property type="match status" value="1"/>
</dbReference>
<gene>
    <name evidence="7" type="primary">sbcD</name>
    <name evidence="11" type="ORF">B5D82_04550</name>
</gene>
<feature type="domain" description="Calcineurin-like phosphoesterase" evidence="9">
    <location>
        <begin position="1"/>
        <end position="235"/>
    </location>
</feature>
<dbReference type="InterPro" id="IPR029052">
    <property type="entry name" value="Metallo-depent_PP-like"/>
</dbReference>
<keyword evidence="7" id="KW-0233">DNA recombination</keyword>
<sequence>MRIIHTSDWHLGQHFYGKSRAREHQKFLNWLIAQSQSQQIDAIIVAGDIFDTGTPPSYAREMYFDFIAKLHQTHCQLVVLAGNHDSVAMLSESQKLLQQLSTRVVSAASDDMAEQVFVLKSLKTQQQAVICAIPFIRPRDIVKSYAGQSASEKQRSLQQAITGHYQTLFEQAQVLSQDIQAGEARLPIIATGHLTTIGASTSESVRDIYIGTLEAFPASEFPAADYIALGHIHRPQKVTKSEHIRYSGSPIALSFDEANTQKSIVIAQFNAGELSNVELCKVPCFQPLSMVKTHLETLTEDISAVVETKVRESKTLESENAESSAAQLDNNNLKNIVSQNAQAEQQEKIWLDIEIESAEYLLDLSARIEQIVQEMPVEVLLVRRSKKARQQMPSHEKKVTLNELSVQDVFDARLALEPWQTDEQQQRKTRLNSLYLDIAEQTQLASSAKRALTEHNEAQPSSTIKAEKK</sequence>
<keyword evidence="4 7" id="KW-0540">Nuclease</keyword>
<dbReference type="Pfam" id="PF00149">
    <property type="entry name" value="Metallophos"/>
    <property type="match status" value="1"/>
</dbReference>
<dbReference type="KEGG" id="cber:B5D82_04550"/>
<dbReference type="InterPro" id="IPR004843">
    <property type="entry name" value="Calcineurin-like_PHP"/>
</dbReference>
<evidence type="ECO:0000256" key="5">
    <source>
        <dbReference type="ARBA" id="ARBA00022801"/>
    </source>
</evidence>
<dbReference type="NCBIfam" id="NF008206">
    <property type="entry name" value="PRK10966.1"/>
    <property type="match status" value="1"/>
</dbReference>
<dbReference type="InterPro" id="IPR026843">
    <property type="entry name" value="SbcD_C"/>
</dbReference>
<comment type="subunit">
    <text evidence="2 7">Heterodimer of SbcC and SbcD.</text>
</comment>
<dbReference type="RefSeq" id="WP_081149579.1">
    <property type="nucleotide sequence ID" value="NZ_CP020465.1"/>
</dbReference>
<dbReference type="EMBL" id="CP020465">
    <property type="protein sequence ID" value="ASP47103.1"/>
    <property type="molecule type" value="Genomic_DNA"/>
</dbReference>
<feature type="region of interest" description="Disordered" evidence="8">
    <location>
        <begin position="446"/>
        <end position="469"/>
    </location>
</feature>
<evidence type="ECO:0000259" key="9">
    <source>
        <dbReference type="Pfam" id="PF00149"/>
    </source>
</evidence>
<evidence type="ECO:0000313" key="12">
    <source>
        <dbReference type="Proteomes" id="UP000202259"/>
    </source>
</evidence>
<keyword evidence="7" id="KW-0255">Endonuclease</keyword>
<evidence type="ECO:0000256" key="1">
    <source>
        <dbReference type="ARBA" id="ARBA00010555"/>
    </source>
</evidence>
<dbReference type="GO" id="GO:0008408">
    <property type="term" value="F:3'-5' exonuclease activity"/>
    <property type="evidence" value="ECO:0007669"/>
    <property type="project" value="InterPro"/>
</dbReference>
<evidence type="ECO:0000256" key="6">
    <source>
        <dbReference type="ARBA" id="ARBA00022839"/>
    </source>
</evidence>
<dbReference type="Gene3D" id="3.60.21.10">
    <property type="match status" value="1"/>
</dbReference>
<comment type="similarity">
    <text evidence="1 7">Belongs to the SbcD family.</text>
</comment>
<dbReference type="InterPro" id="IPR050535">
    <property type="entry name" value="DNA_Repair-Maintenance_Comp"/>
</dbReference>
<keyword evidence="5 7" id="KW-0378">Hydrolase</keyword>
<dbReference type="GO" id="GO:0006310">
    <property type="term" value="P:DNA recombination"/>
    <property type="evidence" value="ECO:0007669"/>
    <property type="project" value="UniProtKB-KW"/>
</dbReference>
<evidence type="ECO:0000256" key="8">
    <source>
        <dbReference type="SAM" id="MobiDB-lite"/>
    </source>
</evidence>
<reference evidence="11 12" key="1">
    <citation type="submission" date="2017-08" db="EMBL/GenBank/DDBJ databases">
        <title>Complete genome of Colwellia sp. NB097-1, a psychrophile bacterium ioslated from Bering Sea.</title>
        <authorList>
            <person name="Chen X."/>
        </authorList>
    </citation>
    <scope>NUCLEOTIDE SEQUENCE [LARGE SCALE GENOMIC DNA]</scope>
    <source>
        <strain evidence="11 12">NB097-1</strain>
    </source>
</reference>
<organism evidence="11 12">
    <name type="scientific">Cognaticolwellia beringensis</name>
    <dbReference type="NCBI Taxonomy" id="1967665"/>
    <lineage>
        <taxon>Bacteria</taxon>
        <taxon>Pseudomonadati</taxon>
        <taxon>Pseudomonadota</taxon>
        <taxon>Gammaproteobacteria</taxon>
        <taxon>Alteromonadales</taxon>
        <taxon>Colwelliaceae</taxon>
        <taxon>Cognaticolwellia</taxon>
    </lineage>
</organism>
<feature type="compositionally biased region" description="Polar residues" evidence="8">
    <location>
        <begin position="458"/>
        <end position="469"/>
    </location>
</feature>
<evidence type="ECO:0000256" key="2">
    <source>
        <dbReference type="ARBA" id="ARBA00011322"/>
    </source>
</evidence>
<dbReference type="GO" id="GO:0006260">
    <property type="term" value="P:DNA replication"/>
    <property type="evidence" value="ECO:0007669"/>
    <property type="project" value="UniProtKB-KW"/>
</dbReference>
<accession>A0A222G677</accession>
<name>A0A222G677_9GAMM</name>
<proteinExistence type="inferred from homology"/>
<dbReference type="OrthoDB" id="9773856at2"/>
<evidence type="ECO:0000313" key="11">
    <source>
        <dbReference type="EMBL" id="ASP47103.1"/>
    </source>
</evidence>
<comment type="function">
    <text evidence="7">SbcCD cleaves DNA hairpin structures. These structures can inhibit DNA replication and are intermediates in certain DNA recombination reactions. The complex acts as a 3'-&gt;5' double strand exonuclease that can open hairpins. It also has a 5' single-strand endonuclease activity.</text>
</comment>
<dbReference type="Proteomes" id="UP000202259">
    <property type="component" value="Chromosome"/>
</dbReference>